<sequence>MSDESEFYVAPDRLEEDPYFQDLLRNHAPELAEQKTNIEATYSDFTSLRDQFIENFNDYEPIESASIPLEPTEDYPGWVFDMAVSLSRTTDTKTDLQERAISHIEHGVSSTAGQTRYPTGRRNQTPILTRPRDNSIKNDVEVVSRVVAEAIDRIDTLEEYDLAKEAGAQLDEIAGLLEELEAELVEYDGMATYPGTCPYLK</sequence>
<protein>
    <submittedName>
        <fullName evidence="3">Uncharacterized protein</fullName>
    </submittedName>
</protein>
<feature type="coiled-coil region" evidence="1">
    <location>
        <begin position="163"/>
        <end position="190"/>
    </location>
</feature>
<name>A0ABU2FHI6_9EURY</name>
<evidence type="ECO:0000313" key="3">
    <source>
        <dbReference type="EMBL" id="MDS0261724.1"/>
    </source>
</evidence>
<evidence type="ECO:0000313" key="4">
    <source>
        <dbReference type="Proteomes" id="UP001259659"/>
    </source>
</evidence>
<keyword evidence="1" id="KW-0175">Coiled coil</keyword>
<dbReference type="RefSeq" id="WP_310921643.1">
    <property type="nucleotide sequence ID" value="NZ_JAMQON010000008.1"/>
</dbReference>
<dbReference type="Proteomes" id="UP001259659">
    <property type="component" value="Unassembled WGS sequence"/>
</dbReference>
<evidence type="ECO:0000256" key="2">
    <source>
        <dbReference type="SAM" id="MobiDB-lite"/>
    </source>
</evidence>
<gene>
    <name evidence="3" type="ORF">NDI56_20175</name>
</gene>
<comment type="caution">
    <text evidence="3">The sequence shown here is derived from an EMBL/GenBank/DDBJ whole genome shotgun (WGS) entry which is preliminary data.</text>
</comment>
<reference evidence="3 4" key="1">
    <citation type="submission" date="2022-06" db="EMBL/GenBank/DDBJ databases">
        <title>Haloarcula sp. a new haloarchaeum isolate from saline soil.</title>
        <authorList>
            <person name="Strakova D."/>
            <person name="Galisteo C."/>
            <person name="Sanchez-Porro C."/>
            <person name="Ventosa A."/>
        </authorList>
    </citation>
    <scope>NUCLEOTIDE SEQUENCE [LARGE SCALE GENOMIC DNA]</scope>
    <source>
        <strain evidence="3 4">S1CR25-12</strain>
    </source>
</reference>
<evidence type="ECO:0000256" key="1">
    <source>
        <dbReference type="SAM" id="Coils"/>
    </source>
</evidence>
<keyword evidence="4" id="KW-1185">Reference proteome</keyword>
<feature type="region of interest" description="Disordered" evidence="2">
    <location>
        <begin position="107"/>
        <end position="132"/>
    </location>
</feature>
<feature type="compositionally biased region" description="Polar residues" evidence="2">
    <location>
        <begin position="108"/>
        <end position="127"/>
    </location>
</feature>
<proteinExistence type="predicted"/>
<dbReference type="EMBL" id="JAMQON010000008">
    <property type="protein sequence ID" value="MDS0261724.1"/>
    <property type="molecule type" value="Genomic_DNA"/>
</dbReference>
<organism evidence="3 4">
    <name type="scientific">Haloarcula saliterrae</name>
    <dbReference type="NCBI Taxonomy" id="2950534"/>
    <lineage>
        <taxon>Archaea</taxon>
        <taxon>Methanobacteriati</taxon>
        <taxon>Methanobacteriota</taxon>
        <taxon>Stenosarchaea group</taxon>
        <taxon>Halobacteria</taxon>
        <taxon>Halobacteriales</taxon>
        <taxon>Haloarculaceae</taxon>
        <taxon>Haloarcula</taxon>
    </lineage>
</organism>
<accession>A0ABU2FHI6</accession>